<feature type="compositionally biased region" description="Low complexity" evidence="5">
    <location>
        <begin position="151"/>
        <end position="166"/>
    </location>
</feature>
<dbReference type="InterPro" id="IPR017930">
    <property type="entry name" value="Myb_dom"/>
</dbReference>
<dbReference type="InterPro" id="IPR015495">
    <property type="entry name" value="Myb_TF_plants"/>
</dbReference>
<dbReference type="Pfam" id="PF00249">
    <property type="entry name" value="Myb_DNA-binding"/>
    <property type="match status" value="2"/>
</dbReference>
<dbReference type="AlphaFoldDB" id="A0A161YN77"/>
<evidence type="ECO:0000256" key="5">
    <source>
        <dbReference type="SAM" id="MobiDB-lite"/>
    </source>
</evidence>
<dbReference type="EMBL" id="CP093347">
    <property type="protein sequence ID" value="WOH01768.1"/>
    <property type="molecule type" value="Genomic_DNA"/>
</dbReference>
<evidence type="ECO:0000256" key="2">
    <source>
        <dbReference type="ARBA" id="ARBA00022737"/>
    </source>
</evidence>
<keyword evidence="2" id="KW-0677">Repeat</keyword>
<evidence type="ECO:0000313" key="7">
    <source>
        <dbReference type="Proteomes" id="UP000077755"/>
    </source>
</evidence>
<dbReference type="InterPro" id="IPR001005">
    <property type="entry name" value="SANT/Myb"/>
</dbReference>
<dbReference type="Gramene" id="KZM95239">
    <property type="protein sequence ID" value="KZM95239"/>
    <property type="gene ID" value="DCAR_018481"/>
</dbReference>
<dbReference type="GO" id="GO:0005634">
    <property type="term" value="C:nucleus"/>
    <property type="evidence" value="ECO:0007669"/>
    <property type="project" value="UniProtKB-SubCell"/>
</dbReference>
<dbReference type="CDD" id="cd00167">
    <property type="entry name" value="SANT"/>
    <property type="match status" value="2"/>
</dbReference>
<evidence type="ECO:0000313" key="6">
    <source>
        <dbReference type="EMBL" id="WOH01768.1"/>
    </source>
</evidence>
<keyword evidence="3" id="KW-0238">DNA-binding</keyword>
<organism evidence="6 7">
    <name type="scientific">Daucus carota subsp. sativus</name>
    <name type="common">Carrot</name>
    <dbReference type="NCBI Taxonomy" id="79200"/>
    <lineage>
        <taxon>Eukaryota</taxon>
        <taxon>Viridiplantae</taxon>
        <taxon>Streptophyta</taxon>
        <taxon>Embryophyta</taxon>
        <taxon>Tracheophyta</taxon>
        <taxon>Spermatophyta</taxon>
        <taxon>Magnoliopsida</taxon>
        <taxon>eudicotyledons</taxon>
        <taxon>Gunneridae</taxon>
        <taxon>Pentapetalae</taxon>
        <taxon>asterids</taxon>
        <taxon>campanulids</taxon>
        <taxon>Apiales</taxon>
        <taxon>Apiaceae</taxon>
        <taxon>Apioideae</taxon>
        <taxon>Scandiceae</taxon>
        <taxon>Daucinae</taxon>
        <taxon>Daucus</taxon>
        <taxon>Daucus sect. Daucus</taxon>
    </lineage>
</organism>
<dbReference type="InterPro" id="IPR009057">
    <property type="entry name" value="Homeodomain-like_sf"/>
</dbReference>
<dbReference type="PANTHER" id="PTHR10641">
    <property type="entry name" value="MYB FAMILY TRANSCRIPTION FACTOR"/>
    <property type="match status" value="1"/>
</dbReference>
<dbReference type="SUPFAM" id="SSF46689">
    <property type="entry name" value="Homeodomain-like"/>
    <property type="match status" value="1"/>
</dbReference>
<dbReference type="FunFam" id="1.10.10.60:FF:000001">
    <property type="entry name" value="MYB-related transcription factor"/>
    <property type="match status" value="1"/>
</dbReference>
<keyword evidence="4" id="KW-0539">Nucleus</keyword>
<dbReference type="PROSITE" id="PS50090">
    <property type="entry name" value="MYB_LIKE"/>
    <property type="match status" value="2"/>
</dbReference>
<name>A0A161YN77_DAUCS</name>
<dbReference type="OMA" id="WESWENN"/>
<proteinExistence type="predicted"/>
<feature type="compositionally biased region" description="Polar residues" evidence="5">
    <location>
        <begin position="123"/>
        <end position="143"/>
    </location>
</feature>
<evidence type="ECO:0000256" key="4">
    <source>
        <dbReference type="ARBA" id="ARBA00023242"/>
    </source>
</evidence>
<reference evidence="6" key="2">
    <citation type="submission" date="2022-03" db="EMBL/GenBank/DDBJ databases">
        <title>Draft title - Genomic analysis of global carrot germplasm unveils the trajectory of domestication and the origin of high carotenoid orange carrot.</title>
        <authorList>
            <person name="Iorizzo M."/>
            <person name="Ellison S."/>
            <person name="Senalik D."/>
            <person name="Macko-Podgorni A."/>
            <person name="Grzebelus D."/>
            <person name="Bostan H."/>
            <person name="Rolling W."/>
            <person name="Curaba J."/>
            <person name="Simon P."/>
        </authorList>
    </citation>
    <scope>NUCLEOTIDE SEQUENCE</scope>
    <source>
        <tissue evidence="6">Leaf</tissue>
    </source>
</reference>
<sequence>MVRAPCCEKMGLKKGPWTRDEDQILINHVTLHGHDNWRALPKQAGLLRCGKSCRLRWTNYLRPDIKRGNFSQEEEETIINLHEVLGNRWSAIAASLPGRTDNEIKNVWHTHLKKRINKVPKTTAPTSHNAEQSSDLKFTSPSRFQVKDDISQQNSPQQQSSMTTSSAEDNTSAEPLTDFLEVDDSFWSEVFSSENSSDTSEFLADNGGTATSGFNGDDFHLQFPEFDNDHMNRDIMDNFWYDMLTNSSGPLPEF</sequence>
<dbReference type="Proteomes" id="UP000077755">
    <property type="component" value="Chromosome 5"/>
</dbReference>
<comment type="subcellular location">
    <subcellularLocation>
        <location evidence="1">Nucleus</location>
    </subcellularLocation>
</comment>
<keyword evidence="7" id="KW-1185">Reference proteome</keyword>
<feature type="region of interest" description="Disordered" evidence="5">
    <location>
        <begin position="115"/>
        <end position="172"/>
    </location>
</feature>
<dbReference type="PANTHER" id="PTHR10641:SF1413">
    <property type="entry name" value="MYB-RELATED PROTEIN MYB4"/>
    <property type="match status" value="1"/>
</dbReference>
<dbReference type="GO" id="GO:0003677">
    <property type="term" value="F:DNA binding"/>
    <property type="evidence" value="ECO:0007669"/>
    <property type="project" value="UniProtKB-KW"/>
</dbReference>
<accession>A0A161YN77</accession>
<dbReference type="Gene3D" id="1.10.10.60">
    <property type="entry name" value="Homeodomain-like"/>
    <property type="match status" value="2"/>
</dbReference>
<reference evidence="6" key="1">
    <citation type="journal article" date="2016" name="Nat. Genet.">
        <title>A high-quality carrot genome assembly provides new insights into carotenoid accumulation and asterid genome evolution.</title>
        <authorList>
            <person name="Iorizzo M."/>
            <person name="Ellison S."/>
            <person name="Senalik D."/>
            <person name="Zeng P."/>
            <person name="Satapoomin P."/>
            <person name="Huang J."/>
            <person name="Bowman M."/>
            <person name="Iovene M."/>
            <person name="Sanseverino W."/>
            <person name="Cavagnaro P."/>
            <person name="Yildiz M."/>
            <person name="Macko-Podgorni A."/>
            <person name="Moranska E."/>
            <person name="Grzebelus E."/>
            <person name="Grzebelus D."/>
            <person name="Ashrafi H."/>
            <person name="Zheng Z."/>
            <person name="Cheng S."/>
            <person name="Spooner D."/>
            <person name="Van Deynze A."/>
            <person name="Simon P."/>
        </authorList>
    </citation>
    <scope>NUCLEOTIDE SEQUENCE</scope>
    <source>
        <tissue evidence="6">Leaf</tissue>
    </source>
</reference>
<dbReference type="SMART" id="SM00717">
    <property type="entry name" value="SANT"/>
    <property type="match status" value="2"/>
</dbReference>
<dbReference type="KEGG" id="dcr:108220609"/>
<evidence type="ECO:0000256" key="1">
    <source>
        <dbReference type="ARBA" id="ARBA00004123"/>
    </source>
</evidence>
<evidence type="ECO:0000256" key="3">
    <source>
        <dbReference type="ARBA" id="ARBA00023125"/>
    </source>
</evidence>
<gene>
    <name evidence="6" type="ORF">DCAR_0521153</name>
</gene>
<dbReference type="OrthoDB" id="2143914at2759"/>
<dbReference type="PROSITE" id="PS51294">
    <property type="entry name" value="HTH_MYB"/>
    <property type="match status" value="2"/>
</dbReference>
<protein>
    <submittedName>
        <fullName evidence="6">Uncharacterized protein</fullName>
    </submittedName>
</protein>